<name>A0A1X7KY99_9SPHI</name>
<protein>
    <submittedName>
        <fullName evidence="1">Glycosyltransferase involved in cell wall bisynthesis</fullName>
    </submittedName>
</protein>
<keyword evidence="1" id="KW-0808">Transferase</keyword>
<dbReference type="InterPro" id="IPR029044">
    <property type="entry name" value="Nucleotide-diphossugar_trans"/>
</dbReference>
<evidence type="ECO:0000313" key="2">
    <source>
        <dbReference type="Proteomes" id="UP000192980"/>
    </source>
</evidence>
<reference evidence="1 2" key="1">
    <citation type="submission" date="2017-04" db="EMBL/GenBank/DDBJ databases">
        <authorList>
            <person name="Afonso C.L."/>
            <person name="Miller P.J."/>
            <person name="Scott M.A."/>
            <person name="Spackman E."/>
            <person name="Goraichik I."/>
            <person name="Dimitrov K.M."/>
            <person name="Suarez D.L."/>
            <person name="Swayne D.E."/>
        </authorList>
    </citation>
    <scope>NUCLEOTIDE SEQUENCE [LARGE SCALE GENOMIC DNA]</scope>
    <source>
        <strain evidence="1 2">DSM 22418</strain>
    </source>
</reference>
<dbReference type="AlphaFoldDB" id="A0A1X7KY99"/>
<dbReference type="GO" id="GO:0016740">
    <property type="term" value="F:transferase activity"/>
    <property type="evidence" value="ECO:0007669"/>
    <property type="project" value="UniProtKB-KW"/>
</dbReference>
<dbReference type="Gene3D" id="3.90.550.10">
    <property type="entry name" value="Spore Coat Polysaccharide Biosynthesis Protein SpsA, Chain A"/>
    <property type="match status" value="1"/>
</dbReference>
<dbReference type="RefSeq" id="WP_134430010.1">
    <property type="nucleotide sequence ID" value="NZ_CP038029.1"/>
</dbReference>
<dbReference type="EMBL" id="FXAU01000007">
    <property type="protein sequence ID" value="SMG46576.1"/>
    <property type="molecule type" value="Genomic_DNA"/>
</dbReference>
<sequence length="250" mass="28974">MLTPKISIITIVYNNVRDIEYTIRSVMKQTYPNIEYIVVDGLSTDGTLEVIEQYREEISVLVSEKDKGIYDAMNKGLALATGDYVLFLNSGDELYEDMTLEKVFSSAENADIYYGETKLVDEDRNILGDRRHKAPKKFDWKSFKYGMNVCHQAIYIKRSIAEPYDMQYRLSADIDWIIRAAQKADKIVNVNQYVAKYLVGGMSQQRHRESLKERYDIFKKYYGTVPNIINHGVIAARLLLHRLKNGKTRD</sequence>
<dbReference type="Pfam" id="PF00535">
    <property type="entry name" value="Glycos_transf_2"/>
    <property type="match status" value="1"/>
</dbReference>
<keyword evidence="2" id="KW-1185">Reference proteome</keyword>
<dbReference type="OrthoDB" id="9788101at2"/>
<evidence type="ECO:0000313" key="1">
    <source>
        <dbReference type="EMBL" id="SMG46576.1"/>
    </source>
</evidence>
<dbReference type="InterPro" id="IPR050834">
    <property type="entry name" value="Glycosyltransf_2"/>
</dbReference>
<dbReference type="PANTHER" id="PTHR43685">
    <property type="entry name" value="GLYCOSYLTRANSFERASE"/>
    <property type="match status" value="1"/>
</dbReference>
<dbReference type="CDD" id="cd06433">
    <property type="entry name" value="GT_2_WfgS_like"/>
    <property type="match status" value="1"/>
</dbReference>
<organism evidence="1 2">
    <name type="scientific">Sphingobacterium psychroaquaticum</name>
    <dbReference type="NCBI Taxonomy" id="561061"/>
    <lineage>
        <taxon>Bacteria</taxon>
        <taxon>Pseudomonadati</taxon>
        <taxon>Bacteroidota</taxon>
        <taxon>Sphingobacteriia</taxon>
        <taxon>Sphingobacteriales</taxon>
        <taxon>Sphingobacteriaceae</taxon>
        <taxon>Sphingobacterium</taxon>
    </lineage>
</organism>
<dbReference type="Proteomes" id="UP000192980">
    <property type="component" value="Unassembled WGS sequence"/>
</dbReference>
<proteinExistence type="predicted"/>
<dbReference type="InterPro" id="IPR001173">
    <property type="entry name" value="Glyco_trans_2-like"/>
</dbReference>
<dbReference type="STRING" id="561061.SAMN05660862_3320"/>
<dbReference type="SUPFAM" id="SSF53448">
    <property type="entry name" value="Nucleotide-diphospho-sugar transferases"/>
    <property type="match status" value="1"/>
</dbReference>
<dbReference type="PANTHER" id="PTHR43685:SF2">
    <property type="entry name" value="GLYCOSYLTRANSFERASE 2-LIKE DOMAIN-CONTAINING PROTEIN"/>
    <property type="match status" value="1"/>
</dbReference>
<accession>A0A1X7KY99</accession>
<gene>
    <name evidence="1" type="ORF">SAMN05660862_3320</name>
</gene>